<evidence type="ECO:0000256" key="4">
    <source>
        <dbReference type="ARBA" id="ARBA00022980"/>
    </source>
</evidence>
<keyword evidence="4 7" id="KW-0689">Ribosomal protein</keyword>
<comment type="function">
    <text evidence="7">This is one of the proteins that bind and probably mediate the attachment of the 5S RNA into the large ribosomal subunit, where it forms part of the central protuberance.</text>
</comment>
<dbReference type="Pfam" id="PF00861">
    <property type="entry name" value="Ribosomal_L18p"/>
    <property type="match status" value="1"/>
</dbReference>
<evidence type="ECO:0000256" key="5">
    <source>
        <dbReference type="ARBA" id="ARBA00023274"/>
    </source>
</evidence>
<evidence type="ECO:0000313" key="9">
    <source>
        <dbReference type="Proteomes" id="UP000315003"/>
    </source>
</evidence>
<dbReference type="GO" id="GO:0006412">
    <property type="term" value="P:translation"/>
    <property type="evidence" value="ECO:0007669"/>
    <property type="project" value="UniProtKB-UniRule"/>
</dbReference>
<dbReference type="AlphaFoldDB" id="A0A517SRI5"/>
<dbReference type="GO" id="GO:0008097">
    <property type="term" value="F:5S rRNA binding"/>
    <property type="evidence" value="ECO:0007669"/>
    <property type="project" value="TreeGrafter"/>
</dbReference>
<gene>
    <name evidence="7 8" type="primary">rplR</name>
    <name evidence="8" type="ORF">SV7mr_12240</name>
</gene>
<dbReference type="SUPFAM" id="SSF53137">
    <property type="entry name" value="Translational machinery components"/>
    <property type="match status" value="1"/>
</dbReference>
<keyword evidence="5 7" id="KW-0687">Ribonucleoprotein</keyword>
<reference evidence="8 9" key="1">
    <citation type="submission" date="2019-02" db="EMBL/GenBank/DDBJ databases">
        <title>Deep-cultivation of Planctomycetes and their phenomic and genomic characterization uncovers novel biology.</title>
        <authorList>
            <person name="Wiegand S."/>
            <person name="Jogler M."/>
            <person name="Boedeker C."/>
            <person name="Pinto D."/>
            <person name="Vollmers J."/>
            <person name="Rivas-Marin E."/>
            <person name="Kohn T."/>
            <person name="Peeters S.H."/>
            <person name="Heuer A."/>
            <person name="Rast P."/>
            <person name="Oberbeckmann S."/>
            <person name="Bunk B."/>
            <person name="Jeske O."/>
            <person name="Meyerdierks A."/>
            <person name="Storesund J.E."/>
            <person name="Kallscheuer N."/>
            <person name="Luecker S."/>
            <person name="Lage O.M."/>
            <person name="Pohl T."/>
            <person name="Merkel B.J."/>
            <person name="Hornburger P."/>
            <person name="Mueller R.-W."/>
            <person name="Bruemmer F."/>
            <person name="Labrenz M."/>
            <person name="Spormann A.M."/>
            <person name="Op den Camp H."/>
            <person name="Overmann J."/>
            <person name="Amann R."/>
            <person name="Jetten M.S.M."/>
            <person name="Mascher T."/>
            <person name="Medema M.H."/>
            <person name="Devos D.P."/>
            <person name="Kaster A.-K."/>
            <person name="Ovreas L."/>
            <person name="Rohde M."/>
            <person name="Galperin M.Y."/>
            <person name="Jogler C."/>
        </authorList>
    </citation>
    <scope>NUCLEOTIDE SEQUENCE [LARGE SCALE GENOMIC DNA]</scope>
    <source>
        <strain evidence="8 9">SV_7m_r</strain>
    </source>
</reference>
<dbReference type="RefSeq" id="WP_145270073.1">
    <property type="nucleotide sequence ID" value="NZ_CP036272.1"/>
</dbReference>
<dbReference type="InterPro" id="IPR004389">
    <property type="entry name" value="Ribosomal_uL18_bac-type"/>
</dbReference>
<comment type="subunit">
    <text evidence="7">Part of the 50S ribosomal subunit; part of the 5S rRNA/L5/L18/L25 subcomplex. Contacts the 5S and 23S rRNAs.</text>
</comment>
<evidence type="ECO:0000313" key="8">
    <source>
        <dbReference type="EMBL" id="QDT58726.1"/>
    </source>
</evidence>
<dbReference type="Gene3D" id="3.30.420.100">
    <property type="match status" value="1"/>
</dbReference>
<evidence type="ECO:0000256" key="6">
    <source>
        <dbReference type="ARBA" id="ARBA00035197"/>
    </source>
</evidence>
<evidence type="ECO:0000256" key="1">
    <source>
        <dbReference type="ARBA" id="ARBA00007116"/>
    </source>
</evidence>
<dbReference type="FunFam" id="3.30.420.100:FF:000001">
    <property type="entry name" value="50S ribosomal protein L18"/>
    <property type="match status" value="1"/>
</dbReference>
<sequence>MDKNKKLAKQRLRRRNHVRNVLRGSAERPRLCVQRTLKHFSVQLVDDSTGQTVASASTRDKAVRDEIKSGGNCDAAATVGKAIAAKAQGIGVTAAKLDRGHNKYHGRVKAFADAAREAGLVV</sequence>
<dbReference type="InterPro" id="IPR005484">
    <property type="entry name" value="Ribosomal_uL18_bac/plant/anim"/>
</dbReference>
<dbReference type="NCBIfam" id="TIGR00060">
    <property type="entry name" value="L18_bact"/>
    <property type="match status" value="1"/>
</dbReference>
<dbReference type="InterPro" id="IPR057268">
    <property type="entry name" value="Ribosomal_L18"/>
</dbReference>
<dbReference type="PANTHER" id="PTHR12899:SF3">
    <property type="entry name" value="LARGE RIBOSOMAL SUBUNIT PROTEIN UL18M"/>
    <property type="match status" value="1"/>
</dbReference>
<keyword evidence="3 7" id="KW-0694">RNA-binding</keyword>
<keyword evidence="9" id="KW-1185">Reference proteome</keyword>
<dbReference type="HAMAP" id="MF_01337_B">
    <property type="entry name" value="Ribosomal_uL18_B"/>
    <property type="match status" value="1"/>
</dbReference>
<dbReference type="OrthoDB" id="9810939at2"/>
<dbReference type="CDD" id="cd00432">
    <property type="entry name" value="Ribosomal_L18_L5e"/>
    <property type="match status" value="1"/>
</dbReference>
<dbReference type="GO" id="GO:0022625">
    <property type="term" value="C:cytosolic large ribosomal subunit"/>
    <property type="evidence" value="ECO:0007669"/>
    <property type="project" value="TreeGrafter"/>
</dbReference>
<evidence type="ECO:0000256" key="2">
    <source>
        <dbReference type="ARBA" id="ARBA00022730"/>
    </source>
</evidence>
<name>A0A517SRI5_9BACT</name>
<organism evidence="8 9">
    <name type="scientific">Stieleria bergensis</name>
    <dbReference type="NCBI Taxonomy" id="2528025"/>
    <lineage>
        <taxon>Bacteria</taxon>
        <taxon>Pseudomonadati</taxon>
        <taxon>Planctomycetota</taxon>
        <taxon>Planctomycetia</taxon>
        <taxon>Pirellulales</taxon>
        <taxon>Pirellulaceae</taxon>
        <taxon>Stieleria</taxon>
    </lineage>
</organism>
<keyword evidence="2 7" id="KW-0699">rRNA-binding</keyword>
<comment type="similarity">
    <text evidence="1 7">Belongs to the universal ribosomal protein uL18 family.</text>
</comment>
<dbReference type="PANTHER" id="PTHR12899">
    <property type="entry name" value="39S RIBOSOMAL PROTEIN L18, MITOCHONDRIAL"/>
    <property type="match status" value="1"/>
</dbReference>
<accession>A0A517SRI5</accession>
<dbReference type="GO" id="GO:0003735">
    <property type="term" value="F:structural constituent of ribosome"/>
    <property type="evidence" value="ECO:0007669"/>
    <property type="project" value="InterPro"/>
</dbReference>
<evidence type="ECO:0000256" key="3">
    <source>
        <dbReference type="ARBA" id="ARBA00022884"/>
    </source>
</evidence>
<proteinExistence type="inferred from homology"/>
<dbReference type="Proteomes" id="UP000315003">
    <property type="component" value="Chromosome"/>
</dbReference>
<protein>
    <recommendedName>
        <fullName evidence="6 7">Large ribosomal subunit protein uL18</fullName>
    </recommendedName>
</protein>
<dbReference type="EMBL" id="CP036272">
    <property type="protein sequence ID" value="QDT58726.1"/>
    <property type="molecule type" value="Genomic_DNA"/>
</dbReference>
<evidence type="ECO:0000256" key="7">
    <source>
        <dbReference type="HAMAP-Rule" id="MF_01337"/>
    </source>
</evidence>